<evidence type="ECO:0000313" key="4">
    <source>
        <dbReference type="EMBL" id="MDM4017690.1"/>
    </source>
</evidence>
<name>A0ABT7PMG9_9BACT</name>
<gene>
    <name evidence="4" type="ORF">QTN89_19735</name>
</gene>
<organism evidence="4 5">
    <name type="scientific">Roseiconus lacunae</name>
    <dbReference type="NCBI Taxonomy" id="2605694"/>
    <lineage>
        <taxon>Bacteria</taxon>
        <taxon>Pseudomonadati</taxon>
        <taxon>Planctomycetota</taxon>
        <taxon>Planctomycetia</taxon>
        <taxon>Pirellulales</taxon>
        <taxon>Pirellulaceae</taxon>
        <taxon>Roseiconus</taxon>
    </lineage>
</organism>
<dbReference type="InterPro" id="IPR027039">
    <property type="entry name" value="Crtac1"/>
</dbReference>
<keyword evidence="2" id="KW-0812">Transmembrane</keyword>
<evidence type="ECO:0000259" key="3">
    <source>
        <dbReference type="Pfam" id="PF07593"/>
    </source>
</evidence>
<dbReference type="EMBL" id="JASZZN010000015">
    <property type="protein sequence ID" value="MDM4017690.1"/>
    <property type="molecule type" value="Genomic_DNA"/>
</dbReference>
<feature type="transmembrane region" description="Helical" evidence="2">
    <location>
        <begin position="21"/>
        <end position="40"/>
    </location>
</feature>
<dbReference type="SUPFAM" id="SSF69318">
    <property type="entry name" value="Integrin alpha N-terminal domain"/>
    <property type="match status" value="1"/>
</dbReference>
<dbReference type="PANTHER" id="PTHR16026:SF0">
    <property type="entry name" value="CARTILAGE ACIDIC PROTEIN 1"/>
    <property type="match status" value="1"/>
</dbReference>
<protein>
    <submittedName>
        <fullName evidence="4">CRTAC1 family protein</fullName>
    </submittedName>
</protein>
<proteinExistence type="predicted"/>
<dbReference type="Pfam" id="PF07593">
    <property type="entry name" value="UnbV_ASPIC"/>
    <property type="match status" value="1"/>
</dbReference>
<keyword evidence="2" id="KW-0472">Membrane</keyword>
<dbReference type="InterPro" id="IPR011519">
    <property type="entry name" value="UnbV_ASPIC"/>
</dbReference>
<dbReference type="InterPro" id="IPR028994">
    <property type="entry name" value="Integrin_alpha_N"/>
</dbReference>
<feature type="domain" description="ASPIC/UnbV" evidence="3">
    <location>
        <begin position="505"/>
        <end position="568"/>
    </location>
</feature>
<evidence type="ECO:0000313" key="5">
    <source>
        <dbReference type="Proteomes" id="UP001239462"/>
    </source>
</evidence>
<keyword evidence="5" id="KW-1185">Reference proteome</keyword>
<dbReference type="Pfam" id="PF13517">
    <property type="entry name" value="FG-GAP_3"/>
    <property type="match status" value="2"/>
</dbReference>
<dbReference type="InterPro" id="IPR013517">
    <property type="entry name" value="FG-GAP"/>
</dbReference>
<evidence type="ECO:0000256" key="2">
    <source>
        <dbReference type="SAM" id="Phobius"/>
    </source>
</evidence>
<sequence length="576" mass="61819">MPDRPLDGPPQESAAAKKLRGALMVFVFGMIPVIGILVFLNLTKEQDADRAYQDAADQPLAEPDAGTTVADTSSLPDVTFVDVTSQTGVMFNHSSESIEAEQGDPIALPNRQPSPNDLRGGVGVFDYDNDGNQDVLLVGSECRLFRGNGDFQFTDVTEPVGLKSRIGATGVAMGDYDGDGDRDLYLTSDGKNRLLRNDDGAFTDVTESAGCGGAEQTSSTGACFVDYDNDGSLDLIVCHEGGYESGRAVSLYRNEGDGRFDDSTLEAGIVFPSDEAAFVRTIAVNALDFNRDGFQDFCVTQLFGPNVLWENQRDGTFVDVARQTGLTTDESVVGSLGLDSSVFRDDETIAIVIANSTDKPNSFFIAPPRRSAFVDAAGYNGFGSAANSQSAIGAFFFDVDLDGRLDVLTTHGGYGSSSEPAVPQVFWNAGRDAEAELIRLENLGESFERPINARGASFGDFDNDGDQDLVVLARGETAKFFRNDQSSGHHYLRLRLIGKRPSNDAVGAQVTVIAGGQKQTRMVHSARGYLSQSEIELTFGLGEISKVDQVTVRWPDGASQVVSITGVDDQVEVRQE</sequence>
<keyword evidence="2" id="KW-1133">Transmembrane helix</keyword>
<evidence type="ECO:0000256" key="1">
    <source>
        <dbReference type="ARBA" id="ARBA00022729"/>
    </source>
</evidence>
<dbReference type="Gene3D" id="2.130.10.130">
    <property type="entry name" value="Integrin alpha, N-terminal"/>
    <property type="match status" value="1"/>
</dbReference>
<keyword evidence="1" id="KW-0732">Signal</keyword>
<reference evidence="4 5" key="1">
    <citation type="submission" date="2023-06" db="EMBL/GenBank/DDBJ databases">
        <title>Roseiconus lacunae JC819 isolated from Gulf of Mannar region, Tamil Nadu.</title>
        <authorList>
            <person name="Pk S."/>
            <person name="Ch S."/>
            <person name="Ch V.R."/>
        </authorList>
    </citation>
    <scope>NUCLEOTIDE SEQUENCE [LARGE SCALE GENOMIC DNA]</scope>
    <source>
        <strain evidence="4 5">JC819</strain>
    </source>
</reference>
<comment type="caution">
    <text evidence="4">The sequence shown here is derived from an EMBL/GenBank/DDBJ whole genome shotgun (WGS) entry which is preliminary data.</text>
</comment>
<dbReference type="Proteomes" id="UP001239462">
    <property type="component" value="Unassembled WGS sequence"/>
</dbReference>
<dbReference type="RefSeq" id="WP_289165185.1">
    <property type="nucleotide sequence ID" value="NZ_JASZZN010000015.1"/>
</dbReference>
<accession>A0ABT7PMG9</accession>
<dbReference type="PANTHER" id="PTHR16026">
    <property type="entry name" value="CARTILAGE ACIDIC PROTEIN 1"/>
    <property type="match status" value="1"/>
</dbReference>